<keyword evidence="2" id="KW-1185">Reference proteome</keyword>
<dbReference type="VEuPathDB" id="VectorBase:ACHR007956"/>
<dbReference type="EnsemblMetazoa" id="ACHR007956-RA">
    <property type="protein sequence ID" value="ACHR007956-PA"/>
    <property type="gene ID" value="ACHR007956"/>
</dbReference>
<evidence type="ECO:0000313" key="1">
    <source>
        <dbReference type="EnsemblMetazoa" id="ACHR007956-PA"/>
    </source>
</evidence>
<protein>
    <submittedName>
        <fullName evidence="1">Uncharacterized protein</fullName>
    </submittedName>
</protein>
<sequence>MGIHTTPHVHPMTVVIFCGQSKPASTDEYLSPLVDKLNLLMEEGVHLGRNSSLVKIEVYKDLKESTDA</sequence>
<organism evidence="1 2">
    <name type="scientific">Anopheles christyi</name>
    <dbReference type="NCBI Taxonomy" id="43041"/>
    <lineage>
        <taxon>Eukaryota</taxon>
        <taxon>Metazoa</taxon>
        <taxon>Ecdysozoa</taxon>
        <taxon>Arthropoda</taxon>
        <taxon>Hexapoda</taxon>
        <taxon>Insecta</taxon>
        <taxon>Pterygota</taxon>
        <taxon>Neoptera</taxon>
        <taxon>Endopterygota</taxon>
        <taxon>Diptera</taxon>
        <taxon>Nematocera</taxon>
        <taxon>Culicoidea</taxon>
        <taxon>Culicidae</taxon>
        <taxon>Anophelinae</taxon>
        <taxon>Anopheles</taxon>
    </lineage>
</organism>
<name>A0A182KB19_9DIPT</name>
<evidence type="ECO:0000313" key="2">
    <source>
        <dbReference type="Proteomes" id="UP000075881"/>
    </source>
</evidence>
<reference evidence="2" key="1">
    <citation type="submission" date="2013-03" db="EMBL/GenBank/DDBJ databases">
        <title>The Genome Sequence of Anopheles christyi ACHKN1017.</title>
        <authorList>
            <consortium name="The Broad Institute Genomics Platform"/>
            <person name="Neafsey D.E."/>
            <person name="Besansky N."/>
            <person name="Walker B."/>
            <person name="Young S.K."/>
            <person name="Zeng Q."/>
            <person name="Gargeya S."/>
            <person name="Fitzgerald M."/>
            <person name="Haas B."/>
            <person name="Abouelleil A."/>
            <person name="Allen A.W."/>
            <person name="Alvarado L."/>
            <person name="Arachchi H.M."/>
            <person name="Berlin A.M."/>
            <person name="Chapman S.B."/>
            <person name="Gainer-Dewar J."/>
            <person name="Goldberg J."/>
            <person name="Griggs A."/>
            <person name="Gujja S."/>
            <person name="Hansen M."/>
            <person name="Howarth C."/>
            <person name="Imamovic A."/>
            <person name="Ireland A."/>
            <person name="Larimer J."/>
            <person name="McCowan C."/>
            <person name="Murphy C."/>
            <person name="Pearson M."/>
            <person name="Poon T.W."/>
            <person name="Priest M."/>
            <person name="Roberts A."/>
            <person name="Saif S."/>
            <person name="Shea T."/>
            <person name="Sisk P."/>
            <person name="Sykes S."/>
            <person name="Wortman J."/>
            <person name="Nusbaum C."/>
            <person name="Birren B."/>
        </authorList>
    </citation>
    <scope>NUCLEOTIDE SEQUENCE [LARGE SCALE GENOMIC DNA]</scope>
    <source>
        <strain evidence="2">ACHKN1017</strain>
    </source>
</reference>
<reference evidence="1" key="2">
    <citation type="submission" date="2020-05" db="UniProtKB">
        <authorList>
            <consortium name="EnsemblMetazoa"/>
        </authorList>
    </citation>
    <scope>IDENTIFICATION</scope>
    <source>
        <strain evidence="1">ACHKN1017</strain>
    </source>
</reference>
<dbReference type="Proteomes" id="UP000075881">
    <property type="component" value="Unassembled WGS sequence"/>
</dbReference>
<proteinExistence type="predicted"/>
<dbReference type="AlphaFoldDB" id="A0A182KB19"/>
<accession>A0A182KB19</accession>